<organism evidence="2 3">
    <name type="scientific">Trifolium medium</name>
    <dbReference type="NCBI Taxonomy" id="97028"/>
    <lineage>
        <taxon>Eukaryota</taxon>
        <taxon>Viridiplantae</taxon>
        <taxon>Streptophyta</taxon>
        <taxon>Embryophyta</taxon>
        <taxon>Tracheophyta</taxon>
        <taxon>Spermatophyta</taxon>
        <taxon>Magnoliopsida</taxon>
        <taxon>eudicotyledons</taxon>
        <taxon>Gunneridae</taxon>
        <taxon>Pentapetalae</taxon>
        <taxon>rosids</taxon>
        <taxon>fabids</taxon>
        <taxon>Fabales</taxon>
        <taxon>Fabaceae</taxon>
        <taxon>Papilionoideae</taxon>
        <taxon>50 kb inversion clade</taxon>
        <taxon>NPAAA clade</taxon>
        <taxon>Hologalegina</taxon>
        <taxon>IRL clade</taxon>
        <taxon>Trifolieae</taxon>
        <taxon>Trifolium</taxon>
    </lineage>
</organism>
<evidence type="ECO:0000256" key="1">
    <source>
        <dbReference type="SAM" id="MobiDB-lite"/>
    </source>
</evidence>
<dbReference type="AlphaFoldDB" id="A0A392VJ92"/>
<sequence>MDCDIQTEVTPEIDEETKEKEGHVTNLSSSYDATSRTTQIEKLMNIDR</sequence>
<feature type="compositionally biased region" description="Acidic residues" evidence="1">
    <location>
        <begin position="1"/>
        <end position="16"/>
    </location>
</feature>
<dbReference type="Proteomes" id="UP000265520">
    <property type="component" value="Unassembled WGS sequence"/>
</dbReference>
<protein>
    <submittedName>
        <fullName evidence="2">Uncharacterized protein</fullName>
    </submittedName>
</protein>
<proteinExistence type="predicted"/>
<feature type="region of interest" description="Disordered" evidence="1">
    <location>
        <begin position="1"/>
        <end position="32"/>
    </location>
</feature>
<keyword evidence="3" id="KW-1185">Reference proteome</keyword>
<reference evidence="2 3" key="1">
    <citation type="journal article" date="2018" name="Front. Plant Sci.">
        <title>Red Clover (Trifolium pratense) and Zigzag Clover (T. medium) - A Picture of Genomic Similarities and Differences.</title>
        <authorList>
            <person name="Dluhosova J."/>
            <person name="Istvanek J."/>
            <person name="Nedelnik J."/>
            <person name="Repkova J."/>
        </authorList>
    </citation>
    <scope>NUCLEOTIDE SEQUENCE [LARGE SCALE GENOMIC DNA]</scope>
    <source>
        <strain evidence="3">cv. 10/8</strain>
        <tissue evidence="2">Leaf</tissue>
    </source>
</reference>
<feature type="non-terminal residue" evidence="2">
    <location>
        <position position="48"/>
    </location>
</feature>
<evidence type="ECO:0000313" key="3">
    <source>
        <dbReference type="Proteomes" id="UP000265520"/>
    </source>
</evidence>
<dbReference type="EMBL" id="LXQA011140939">
    <property type="protein sequence ID" value="MCI86450.1"/>
    <property type="molecule type" value="Genomic_DNA"/>
</dbReference>
<comment type="caution">
    <text evidence="2">The sequence shown here is derived from an EMBL/GenBank/DDBJ whole genome shotgun (WGS) entry which is preliminary data.</text>
</comment>
<name>A0A392VJ92_9FABA</name>
<accession>A0A392VJ92</accession>
<evidence type="ECO:0000313" key="2">
    <source>
        <dbReference type="EMBL" id="MCI86450.1"/>
    </source>
</evidence>